<evidence type="ECO:0000313" key="2">
    <source>
        <dbReference type="EMBL" id="REG23715.1"/>
    </source>
</evidence>
<evidence type="ECO:0000313" key="3">
    <source>
        <dbReference type="Proteomes" id="UP000256345"/>
    </source>
</evidence>
<dbReference type="PANTHER" id="PTHR21666">
    <property type="entry name" value="PEPTIDASE-RELATED"/>
    <property type="match status" value="1"/>
</dbReference>
<gene>
    <name evidence="2" type="ORF">ATI61_116187</name>
</gene>
<dbReference type="PANTHER" id="PTHR21666:SF270">
    <property type="entry name" value="MUREIN HYDROLASE ACTIVATOR ENVC"/>
    <property type="match status" value="1"/>
</dbReference>
<dbReference type="PROSITE" id="PS51257">
    <property type="entry name" value="PROKAR_LIPOPROTEIN"/>
    <property type="match status" value="1"/>
</dbReference>
<reference evidence="2 3" key="1">
    <citation type="submission" date="2018-08" db="EMBL/GenBank/DDBJ databases">
        <title>Genomic Encyclopedia of Archaeal and Bacterial Type Strains, Phase II (KMG-II): from individual species to whole genera.</title>
        <authorList>
            <person name="Goeker M."/>
        </authorList>
    </citation>
    <scope>NUCLEOTIDE SEQUENCE [LARGE SCALE GENOMIC DNA]</scope>
    <source>
        <strain evidence="2 3">DSM 2261</strain>
    </source>
</reference>
<dbReference type="Proteomes" id="UP000256345">
    <property type="component" value="Unassembled WGS sequence"/>
</dbReference>
<comment type="caution">
    <text evidence="2">The sequence shown here is derived from an EMBL/GenBank/DDBJ whole genome shotgun (WGS) entry which is preliminary data.</text>
</comment>
<accession>A0ABX9JPL5</accession>
<dbReference type="EMBL" id="QUMU01000016">
    <property type="protein sequence ID" value="REG23715.1"/>
    <property type="molecule type" value="Genomic_DNA"/>
</dbReference>
<protein>
    <submittedName>
        <fullName evidence="2">Peptidase M23-like protein</fullName>
    </submittedName>
</protein>
<keyword evidence="3" id="KW-1185">Reference proteome</keyword>
<feature type="domain" description="M23ase beta-sheet core" evidence="1">
    <location>
        <begin position="317"/>
        <end position="408"/>
    </location>
</feature>
<dbReference type="InterPro" id="IPR016047">
    <property type="entry name" value="M23ase_b-sheet_dom"/>
</dbReference>
<dbReference type="InterPro" id="IPR011055">
    <property type="entry name" value="Dup_hybrid_motif"/>
</dbReference>
<sequence>MKRLGTLLSCAAVLVACEPPTEAPQTDGVSAEAAGVTTQTVRDETVGVSLDVPGDWRVQPDPVLFNTYGFALFEPGGARSGGHERSPVARVALAYQVKPDQIEGLVQDLMSKYQEFSPTRSEVVVGQGLRGTVVSGLPGTDPYSLVYVADGDRVYRIGLWTMEPGLDSRARGVLASLRFERPTRSVQSLNLVPVEQAKYAAPPAEQLALNQRAHAERVLMTALEGGEPTQSVQATDVSAQQVACEFGQPAGLFWQTVWDYTNQFYSGYTTVYSGTYYNLRPGDPGWSAMSGNYGSWWGQNYHIRKCNTGLLNQYYANDWPAHKNANVYPATTGTVEWAGWDYADSEGYYTLGNYVVVRNGSYRAIMAHLTSIASGITWGTSVGMNTIIGYAGKTGGPWDEHVHSRIAYGESLTYNGQPYGGSTVWPNKLRCVSCRATDPGDAAGNGDGQFDVKDSTGARFYTRFYHGRWMRG</sequence>
<dbReference type="CDD" id="cd12797">
    <property type="entry name" value="M23_peptidase"/>
    <property type="match status" value="1"/>
</dbReference>
<dbReference type="Pfam" id="PF01551">
    <property type="entry name" value="Peptidase_M23"/>
    <property type="match status" value="1"/>
</dbReference>
<name>A0ABX9JPL5_9BACT</name>
<dbReference type="Gene3D" id="2.70.70.10">
    <property type="entry name" value="Glucose Permease (Domain IIA)"/>
    <property type="match status" value="1"/>
</dbReference>
<dbReference type="InterPro" id="IPR050570">
    <property type="entry name" value="Cell_wall_metabolism_enzyme"/>
</dbReference>
<dbReference type="SUPFAM" id="SSF51261">
    <property type="entry name" value="Duplicated hybrid motif"/>
    <property type="match status" value="1"/>
</dbReference>
<proteinExistence type="predicted"/>
<evidence type="ECO:0000259" key="1">
    <source>
        <dbReference type="Pfam" id="PF01551"/>
    </source>
</evidence>
<organism evidence="2 3">
    <name type="scientific">Archangium gephyra</name>
    <dbReference type="NCBI Taxonomy" id="48"/>
    <lineage>
        <taxon>Bacteria</taxon>
        <taxon>Pseudomonadati</taxon>
        <taxon>Myxococcota</taxon>
        <taxon>Myxococcia</taxon>
        <taxon>Myxococcales</taxon>
        <taxon>Cystobacterineae</taxon>
        <taxon>Archangiaceae</taxon>
        <taxon>Archangium</taxon>
    </lineage>
</organism>